<name>A0A0F9W0L5_9ZZZZ</name>
<feature type="transmembrane region" description="Helical" evidence="1">
    <location>
        <begin position="12"/>
        <end position="32"/>
    </location>
</feature>
<feature type="transmembrane region" description="Helical" evidence="1">
    <location>
        <begin position="76"/>
        <end position="92"/>
    </location>
</feature>
<accession>A0A0F9W0L5</accession>
<keyword evidence="1" id="KW-0812">Transmembrane</keyword>
<evidence type="ECO:0000256" key="1">
    <source>
        <dbReference type="SAM" id="Phobius"/>
    </source>
</evidence>
<gene>
    <name evidence="2" type="ORF">LCGC14_0022890</name>
</gene>
<evidence type="ECO:0000313" key="2">
    <source>
        <dbReference type="EMBL" id="KKO10806.1"/>
    </source>
</evidence>
<sequence>MDLTWMGWTTPTAVFFVVIGGLIALMCIWEAVSPGGHPRKGILQFETTRGDRLFVTLLGSAFINLAWLAWFGSPLWWALVVCAVFALLVFLFV</sequence>
<evidence type="ECO:0008006" key="3">
    <source>
        <dbReference type="Google" id="ProtNLM"/>
    </source>
</evidence>
<dbReference type="AlphaFoldDB" id="A0A0F9W0L5"/>
<organism evidence="2">
    <name type="scientific">marine sediment metagenome</name>
    <dbReference type="NCBI Taxonomy" id="412755"/>
    <lineage>
        <taxon>unclassified sequences</taxon>
        <taxon>metagenomes</taxon>
        <taxon>ecological metagenomes</taxon>
    </lineage>
</organism>
<dbReference type="Pfam" id="PF09928">
    <property type="entry name" value="DUF2160"/>
    <property type="match status" value="1"/>
</dbReference>
<comment type="caution">
    <text evidence="2">The sequence shown here is derived from an EMBL/GenBank/DDBJ whole genome shotgun (WGS) entry which is preliminary data.</text>
</comment>
<dbReference type="EMBL" id="LAZR01000004">
    <property type="protein sequence ID" value="KKO10806.1"/>
    <property type="molecule type" value="Genomic_DNA"/>
</dbReference>
<proteinExistence type="predicted"/>
<keyword evidence="1" id="KW-0472">Membrane</keyword>
<keyword evidence="1" id="KW-1133">Transmembrane helix</keyword>
<reference evidence="2" key="1">
    <citation type="journal article" date="2015" name="Nature">
        <title>Complex archaea that bridge the gap between prokaryotes and eukaryotes.</title>
        <authorList>
            <person name="Spang A."/>
            <person name="Saw J.H."/>
            <person name="Jorgensen S.L."/>
            <person name="Zaremba-Niedzwiedzka K."/>
            <person name="Martijn J."/>
            <person name="Lind A.E."/>
            <person name="van Eijk R."/>
            <person name="Schleper C."/>
            <person name="Guy L."/>
            <person name="Ettema T.J."/>
        </authorList>
    </citation>
    <scope>NUCLEOTIDE SEQUENCE</scope>
</reference>
<dbReference type="InterPro" id="IPR018678">
    <property type="entry name" value="DUF2160_TM"/>
</dbReference>
<protein>
    <recommendedName>
        <fullName evidence="3">Small integral membrane protein</fullName>
    </recommendedName>
</protein>
<feature type="transmembrane region" description="Helical" evidence="1">
    <location>
        <begin position="53"/>
        <end position="70"/>
    </location>
</feature>